<dbReference type="RefSeq" id="WP_157707155.1">
    <property type="nucleotide sequence ID" value="NZ_CP034348.1"/>
</dbReference>
<dbReference type="EMBL" id="CP034348">
    <property type="protein sequence ID" value="QGX98509.1"/>
    <property type="molecule type" value="Genomic_DNA"/>
</dbReference>
<dbReference type="InterPro" id="IPR045517">
    <property type="entry name" value="Glyoxalase_8"/>
</dbReference>
<feature type="domain" description="Glyoxalase-related protein" evidence="1">
    <location>
        <begin position="3"/>
        <end position="141"/>
    </location>
</feature>
<dbReference type="Proteomes" id="UP000428330">
    <property type="component" value="Chromosome"/>
</dbReference>
<organism evidence="2 3">
    <name type="scientific">Roseovarius faecimaris</name>
    <dbReference type="NCBI Taxonomy" id="2494550"/>
    <lineage>
        <taxon>Bacteria</taxon>
        <taxon>Pseudomonadati</taxon>
        <taxon>Pseudomonadota</taxon>
        <taxon>Alphaproteobacteria</taxon>
        <taxon>Rhodobacterales</taxon>
        <taxon>Roseobacteraceae</taxon>
        <taxon>Roseovarius</taxon>
    </lineage>
</organism>
<dbReference type="Pfam" id="PF20066">
    <property type="entry name" value="Glyoxalase_8"/>
    <property type="match status" value="1"/>
</dbReference>
<accession>A0A6I6IN91</accession>
<dbReference type="KEGG" id="rom:EI983_09540"/>
<proteinExistence type="predicted"/>
<reference evidence="3" key="1">
    <citation type="submission" date="2018-12" db="EMBL/GenBank/DDBJ databases">
        <title>Complete genome sequence of Roseovarius sp. MME-070.</title>
        <authorList>
            <person name="Nam Y.-D."/>
            <person name="Kang J."/>
            <person name="Chung W.-H."/>
            <person name="Park Y.S."/>
        </authorList>
    </citation>
    <scope>NUCLEOTIDE SEQUENCE [LARGE SCALE GENOMIC DNA]</scope>
    <source>
        <strain evidence="3">MME-070</strain>
    </source>
</reference>
<evidence type="ECO:0000313" key="2">
    <source>
        <dbReference type="EMBL" id="QGX98509.1"/>
    </source>
</evidence>
<gene>
    <name evidence="2" type="ORF">EI983_09540</name>
</gene>
<keyword evidence="3" id="KW-1185">Reference proteome</keyword>
<protein>
    <recommendedName>
        <fullName evidence="1">Glyoxalase-related protein domain-containing protein</fullName>
    </recommendedName>
</protein>
<sequence>MTHQTLPPRAELKAQARRLRAAMADQGRPMTHATALETVAHQWGLRDWNTLSALAPDTAPPWQIGQRVTGRYLGQPFKGRIKSVAQTGDSHARLTLVFDQPVDVVTSDKFSSLRRQVTATVNSDGRTVEKTSDGQPHLVLHSA</sequence>
<dbReference type="OrthoDB" id="7350221at2"/>
<evidence type="ECO:0000259" key="1">
    <source>
        <dbReference type="Pfam" id="PF20066"/>
    </source>
</evidence>
<name>A0A6I6IN91_9RHOB</name>
<dbReference type="AlphaFoldDB" id="A0A6I6IN91"/>
<evidence type="ECO:0000313" key="3">
    <source>
        <dbReference type="Proteomes" id="UP000428330"/>
    </source>
</evidence>